<dbReference type="Pfam" id="PF01738">
    <property type="entry name" value="DLH"/>
    <property type="match status" value="1"/>
</dbReference>
<dbReference type="InterPro" id="IPR051411">
    <property type="entry name" value="Polyketide_trans_af380"/>
</dbReference>
<dbReference type="PANTHER" id="PTHR47751">
    <property type="entry name" value="SUPERFAMILY HYDROLASE, PUTATIVE (AFU_ORTHOLOGUE AFUA_2G16580)-RELATED"/>
    <property type="match status" value="1"/>
</dbReference>
<dbReference type="KEGG" id="dpf:ON006_03760"/>
<reference evidence="2" key="1">
    <citation type="submission" date="2022-11" db="EMBL/GenBank/DDBJ databases">
        <title>Dyadobacter pollutisoli sp. nov., isolated from plastic dumped soil.</title>
        <authorList>
            <person name="Kim J.M."/>
            <person name="Kim K.R."/>
            <person name="Lee J.K."/>
            <person name="Hao L."/>
            <person name="Jeon C.O."/>
        </authorList>
    </citation>
    <scope>NUCLEOTIDE SEQUENCE</scope>
    <source>
        <strain evidence="2">U1</strain>
    </source>
</reference>
<evidence type="ECO:0000313" key="2">
    <source>
        <dbReference type="EMBL" id="WAC13079.1"/>
    </source>
</evidence>
<accession>A0A9E8SM96</accession>
<keyword evidence="2" id="KW-0378">Hydrolase</keyword>
<dbReference type="InterPro" id="IPR029058">
    <property type="entry name" value="AB_hydrolase_fold"/>
</dbReference>
<name>A0A9E8SM96_9BACT</name>
<dbReference type="EMBL" id="CP112998">
    <property type="protein sequence ID" value="WAC13079.1"/>
    <property type="molecule type" value="Genomic_DNA"/>
</dbReference>
<protein>
    <submittedName>
        <fullName evidence="2">Alpha/beta hydrolase</fullName>
    </submittedName>
</protein>
<dbReference type="SUPFAM" id="SSF53474">
    <property type="entry name" value="alpha/beta-Hydrolases"/>
    <property type="match status" value="1"/>
</dbReference>
<dbReference type="RefSeq" id="WP_244823970.1">
    <property type="nucleotide sequence ID" value="NZ_CP112998.1"/>
</dbReference>
<proteinExistence type="predicted"/>
<evidence type="ECO:0000313" key="3">
    <source>
        <dbReference type="Proteomes" id="UP001164653"/>
    </source>
</evidence>
<dbReference type="PANTHER" id="PTHR47751:SF1">
    <property type="entry name" value="SUPERFAMILY HYDROLASE, PUTATIVE (AFU_ORTHOLOGUE AFUA_2G16580)-RELATED"/>
    <property type="match status" value="1"/>
</dbReference>
<keyword evidence="3" id="KW-1185">Reference proteome</keyword>
<dbReference type="InterPro" id="IPR002925">
    <property type="entry name" value="Dienelactn_hydro"/>
</dbReference>
<evidence type="ECO:0000259" key="1">
    <source>
        <dbReference type="Pfam" id="PF01738"/>
    </source>
</evidence>
<dbReference type="Proteomes" id="UP001164653">
    <property type="component" value="Chromosome"/>
</dbReference>
<feature type="domain" description="Dienelactone hydrolase" evidence="1">
    <location>
        <begin position="29"/>
        <end position="134"/>
    </location>
</feature>
<organism evidence="2 3">
    <name type="scientific">Dyadobacter pollutisoli</name>
    <dbReference type="NCBI Taxonomy" id="2910158"/>
    <lineage>
        <taxon>Bacteria</taxon>
        <taxon>Pseudomonadati</taxon>
        <taxon>Bacteroidota</taxon>
        <taxon>Cytophagia</taxon>
        <taxon>Cytophagales</taxon>
        <taxon>Spirosomataceae</taxon>
        <taxon>Dyadobacter</taxon>
    </lineage>
</organism>
<sequence>MKKATTFKNKGLKMAAEIHLPNDFTETSTYPAIVCIHPAGGVKEQTIGLYASRLAKNGFVVLTFDASYQGESEGLPRYLEDPTARVEDARAAADFLSTLPYIDTARMGVFGICAGGGYAISVAQTEHRFKAVATVSASPMGEGFRNFLGNETPAPVLLDMLTKVGEQRTAEAEGAEPLYMHWVPETKEEINENTPDLLREGHDYYRTPRAQHPNSVNKYLFTGTDRMMAFSAFDQISLLLTQPILLIAGSKADTKFFSDQAYSLACGEKELFVVDGATHIALYDIPQYVDQAVGKLTEFYSQKLAVS</sequence>
<gene>
    <name evidence="2" type="ORF">ON006_03760</name>
</gene>
<dbReference type="GO" id="GO:0016787">
    <property type="term" value="F:hydrolase activity"/>
    <property type="evidence" value="ECO:0007669"/>
    <property type="project" value="UniProtKB-KW"/>
</dbReference>
<dbReference type="Gene3D" id="3.40.50.1820">
    <property type="entry name" value="alpha/beta hydrolase"/>
    <property type="match status" value="1"/>
</dbReference>
<dbReference type="Gene3D" id="1.10.10.800">
    <property type="match status" value="1"/>
</dbReference>
<dbReference type="AlphaFoldDB" id="A0A9E8SM96"/>